<keyword evidence="7 12" id="KW-0833">Ubl conjugation pathway</keyword>
<keyword evidence="8" id="KW-0175">Coiled coil</keyword>
<dbReference type="Gene3D" id="3.30.2410.10">
    <property type="entry name" value="Hect, E3 ligase catalytic domain"/>
    <property type="match status" value="1"/>
</dbReference>
<dbReference type="GO" id="GO:0005737">
    <property type="term" value="C:cytoplasm"/>
    <property type="evidence" value="ECO:0007669"/>
    <property type="project" value="UniProtKB-SubCell"/>
</dbReference>
<keyword evidence="11" id="KW-0479">Metal-binding</keyword>
<comment type="similarity">
    <text evidence="10">Belongs to the UPL family.</text>
</comment>
<evidence type="ECO:0000256" key="1">
    <source>
        <dbReference type="ARBA" id="ARBA00000885"/>
    </source>
</evidence>
<dbReference type="EC" id="2.3.2.26" evidence="4"/>
<dbReference type="SMART" id="SM00119">
    <property type="entry name" value="HECTc"/>
    <property type="match status" value="1"/>
</dbReference>
<comment type="subcellular location">
    <subcellularLocation>
        <location evidence="2">Cytoplasm</location>
    </subcellularLocation>
</comment>
<accession>A0A7J6FL10</accession>
<keyword evidence="5" id="KW-0963">Cytoplasm</keyword>
<evidence type="ECO:0000256" key="11">
    <source>
        <dbReference type="PROSITE-ProRule" id="PRU00047"/>
    </source>
</evidence>
<evidence type="ECO:0000256" key="14">
    <source>
        <dbReference type="SAM" id="Phobius"/>
    </source>
</evidence>
<evidence type="ECO:0000256" key="2">
    <source>
        <dbReference type="ARBA" id="ARBA00004496"/>
    </source>
</evidence>
<reference evidence="17 18" key="1">
    <citation type="journal article" date="2020" name="bioRxiv">
        <title>Sequence and annotation of 42 cannabis genomes reveals extensive copy number variation in cannabinoid synthesis and pathogen resistance genes.</title>
        <authorList>
            <person name="Mckernan K.J."/>
            <person name="Helbert Y."/>
            <person name="Kane L.T."/>
            <person name="Ebling H."/>
            <person name="Zhang L."/>
            <person name="Liu B."/>
            <person name="Eaton Z."/>
            <person name="Mclaughlin S."/>
            <person name="Kingan S."/>
            <person name="Baybayan P."/>
            <person name="Concepcion G."/>
            <person name="Jordan M."/>
            <person name="Riva A."/>
            <person name="Barbazuk W."/>
            <person name="Harkins T."/>
        </authorList>
    </citation>
    <scope>NUCLEOTIDE SEQUENCE [LARGE SCALE GENOMIC DNA]</scope>
    <source>
        <strain evidence="18">cv. Jamaican Lion 4</strain>
        <tissue evidence="17">Leaf</tissue>
    </source>
</reference>
<feature type="compositionally biased region" description="Basic and acidic residues" evidence="13">
    <location>
        <begin position="1263"/>
        <end position="1273"/>
    </location>
</feature>
<keyword evidence="11" id="KW-0862">Zinc</keyword>
<evidence type="ECO:0000259" key="16">
    <source>
        <dbReference type="PROSITE" id="PS50237"/>
    </source>
</evidence>
<feature type="region of interest" description="Disordered" evidence="13">
    <location>
        <begin position="1047"/>
        <end position="1066"/>
    </location>
</feature>
<dbReference type="PROSITE" id="PS50237">
    <property type="entry name" value="HECT"/>
    <property type="match status" value="1"/>
</dbReference>
<feature type="domain" description="CCHC-type" evidence="15">
    <location>
        <begin position="2055"/>
        <end position="2070"/>
    </location>
</feature>
<dbReference type="Pfam" id="PF05833">
    <property type="entry name" value="NFACT_N"/>
    <property type="match status" value="2"/>
</dbReference>
<keyword evidence="11" id="KW-0863">Zinc-finger</keyword>
<dbReference type="Pfam" id="PF00098">
    <property type="entry name" value="zf-CCHC"/>
    <property type="match status" value="1"/>
</dbReference>
<dbReference type="InterPro" id="IPR021846">
    <property type="entry name" value="NFACT-C"/>
</dbReference>
<dbReference type="InterPro" id="IPR035983">
    <property type="entry name" value="Hect_E3_ubiquitin_ligase"/>
</dbReference>
<dbReference type="PANTHER" id="PTHR15239">
    <property type="entry name" value="NUCLEAR EXPORT MEDIATOR FACTOR NEMF"/>
    <property type="match status" value="1"/>
</dbReference>
<dbReference type="Pfam" id="PF00632">
    <property type="entry name" value="HECT"/>
    <property type="match status" value="1"/>
</dbReference>
<organism evidence="17 18">
    <name type="scientific">Cannabis sativa</name>
    <name type="common">Hemp</name>
    <name type="synonym">Marijuana</name>
    <dbReference type="NCBI Taxonomy" id="3483"/>
    <lineage>
        <taxon>Eukaryota</taxon>
        <taxon>Viridiplantae</taxon>
        <taxon>Streptophyta</taxon>
        <taxon>Embryophyta</taxon>
        <taxon>Tracheophyta</taxon>
        <taxon>Spermatophyta</taxon>
        <taxon>Magnoliopsida</taxon>
        <taxon>eudicotyledons</taxon>
        <taxon>Gunneridae</taxon>
        <taxon>Pentapetalae</taxon>
        <taxon>rosids</taxon>
        <taxon>fabids</taxon>
        <taxon>Rosales</taxon>
        <taxon>Cannabaceae</taxon>
        <taxon>Cannabis</taxon>
    </lineage>
</organism>
<evidence type="ECO:0000313" key="18">
    <source>
        <dbReference type="Proteomes" id="UP000583929"/>
    </source>
</evidence>
<evidence type="ECO:0000256" key="12">
    <source>
        <dbReference type="PROSITE-ProRule" id="PRU00104"/>
    </source>
</evidence>
<evidence type="ECO:0000256" key="4">
    <source>
        <dbReference type="ARBA" id="ARBA00012485"/>
    </source>
</evidence>
<dbReference type="Gene3D" id="2.30.310.10">
    <property type="entry name" value="ibrinogen binding protein from staphylococcus aureus domain"/>
    <property type="match status" value="1"/>
</dbReference>
<feature type="region of interest" description="Disordered" evidence="13">
    <location>
        <begin position="1768"/>
        <end position="1847"/>
    </location>
</feature>
<dbReference type="Gene3D" id="3.90.1750.10">
    <property type="entry name" value="Hect, E3 ligase catalytic domains"/>
    <property type="match status" value="1"/>
</dbReference>
<dbReference type="FunFam" id="2.30.310.10:FF:000002">
    <property type="entry name" value="nuclear export mediator factor Nemf"/>
    <property type="match status" value="1"/>
</dbReference>
<feature type="active site" description="Glycyl thioester intermediate" evidence="12">
    <location>
        <position position="1004"/>
    </location>
</feature>
<dbReference type="GO" id="GO:0008270">
    <property type="term" value="F:zinc ion binding"/>
    <property type="evidence" value="ECO:0007669"/>
    <property type="project" value="UniProtKB-KW"/>
</dbReference>
<name>A0A7J6FL10_CANSA</name>
<dbReference type="GO" id="GO:0072344">
    <property type="term" value="P:rescue of stalled ribosome"/>
    <property type="evidence" value="ECO:0007669"/>
    <property type="project" value="TreeGrafter"/>
</dbReference>
<dbReference type="InterPro" id="IPR008532">
    <property type="entry name" value="NFACT_RNA-bd"/>
</dbReference>
<gene>
    <name evidence="17" type="ORF">G4B88_003861</name>
</gene>
<feature type="compositionally biased region" description="Basic and acidic residues" evidence="13">
    <location>
        <begin position="1899"/>
        <end position="1920"/>
    </location>
</feature>
<evidence type="ECO:0000256" key="8">
    <source>
        <dbReference type="ARBA" id="ARBA00023054"/>
    </source>
</evidence>
<dbReference type="GO" id="GO:0043023">
    <property type="term" value="F:ribosomal large subunit binding"/>
    <property type="evidence" value="ECO:0007669"/>
    <property type="project" value="TreeGrafter"/>
</dbReference>
<evidence type="ECO:0000256" key="5">
    <source>
        <dbReference type="ARBA" id="ARBA00022490"/>
    </source>
</evidence>
<dbReference type="Gene3D" id="3.30.2160.10">
    <property type="entry name" value="Hect, E3 ligase catalytic domain"/>
    <property type="match status" value="1"/>
</dbReference>
<evidence type="ECO:0000256" key="13">
    <source>
        <dbReference type="SAM" id="MobiDB-lite"/>
    </source>
</evidence>
<dbReference type="InterPro" id="IPR036875">
    <property type="entry name" value="Znf_CCHC_sf"/>
</dbReference>
<evidence type="ECO:0000259" key="15">
    <source>
        <dbReference type="PROSITE" id="PS50158"/>
    </source>
</evidence>
<dbReference type="GO" id="GO:1990112">
    <property type="term" value="C:RQC complex"/>
    <property type="evidence" value="ECO:0007669"/>
    <property type="project" value="TreeGrafter"/>
</dbReference>
<dbReference type="Pfam" id="PF05670">
    <property type="entry name" value="NFACT-R_1"/>
    <property type="match status" value="1"/>
</dbReference>
<dbReference type="SUPFAM" id="SSF56204">
    <property type="entry name" value="Hect, E3 ligase catalytic domain"/>
    <property type="match status" value="1"/>
</dbReference>
<feature type="region of interest" description="Disordered" evidence="13">
    <location>
        <begin position="1880"/>
        <end position="2007"/>
    </location>
</feature>
<keyword evidence="6" id="KW-0808">Transferase</keyword>
<dbReference type="EMBL" id="JAATIQ010000197">
    <property type="protein sequence ID" value="KAF4371391.1"/>
    <property type="molecule type" value="Genomic_DNA"/>
</dbReference>
<keyword evidence="14" id="KW-0472">Membrane</keyword>
<protein>
    <recommendedName>
        <fullName evidence="4">HECT-type E3 ubiquitin transferase</fullName>
        <ecNumber evidence="4">2.3.2.26</ecNumber>
    </recommendedName>
</protein>
<feature type="compositionally biased region" description="Polar residues" evidence="13">
    <location>
        <begin position="1881"/>
        <end position="1896"/>
    </location>
</feature>
<dbReference type="FunFam" id="3.30.2160.10:FF:000002">
    <property type="entry name" value="Putative Ubiquitin-protein ligase E3C"/>
    <property type="match status" value="1"/>
</dbReference>
<sequence>MFFSGDPSTRKRVDLGGRSTKERDRQKLLEQARLERNKRYWVRQQNFAATKIQLQKCFRGRKVVAAERSKVREQFYWKFGKLCQNVDRNCFGLDSEFLRQLFYFFDARKAGDIETLMETCRILQKLVQDSGDIVSLFAGTEYSSKHALVDYRVKQLAYLCIKAIHQNRHHLKSQIFAAPEESSTCTTMLLETVHLLIDPKLPWTCKTVGFLLLKKAFGMFREIILTGKENLDVHICLSKVSSLEQVLVLLSSHTGQNPCICPNIDARWSFSSQILTVPFLWKLFSGLKEALATRGLCQFYLHQMAIYVQNHANVLPSDLSKEFPGYACLLGNILETAGVALSQPDCCFEMAVDLAAVTTFLLEALPSMKSSNRETQDNMQIDDEVVAGDEPVEMALNRGLEKQICNAIDPSFLLQFTNVLFGGISTVKGSHNDPDDREVAAVGAACSFLHATFNALPLERIMTVLAYRTELVPVLWNFMKRCHDNQKWMSLSEHFSYLLSGDGPGWLLPLAVFCPVYKHMLMIVDNEEFYEQEKPLSLEDIRSLIIILRQALWQLLWVNPTSPSNSGRSVSHNNTIKGNPVEVIQHRVSVVASDLLSQLQDWNNRREFASPSDFHADGVNEFFISQAVLENTRANDILKQAPFLVPFTSRVKIFASQLAAIRQKHSSHAVYTRNRFRIRRDHILEDAYNQMSALSEDDLRGPIRVTFVNEFGVEEAGIDGGGIFKDFMENITRAAFDVQYGLFKETSDHLLYPNPGSGMIHEQHLQFFHFLGVLLAKAMFEGILVDIPFATFFLSKLKQKYNYLNDLPSLDPELYRHLIFLKHYKGDISDLELYFVIVNNEYGEQTEEELLPRGKDSRVTNDNVITFIHLVANHRLNFQIRQQSSHFMRGFQQLIQKDWIDMFNEHELQLLISGSLASLDVDDLRSNTNYAGGYHSEHYVIEMFWEVLKGFSMENQKKFLKFVTGCSRGPLLGFKFLEPLFCIQRAAGSATEEALDRLPTSATCMNLLKLPPYRSKEQLESKLMYAISADAGQFYKKPCPEKSFSHHGWERQLGPANNTLPRPRERENQRAKMVKVRMNTADVAAEVKCLRRLIGMRCSNVYDISPKTYMFKLMYSSGVTESGESEKVFLLMESGVRLHTTAYVRDKSNTPSGFTLKLRKHIRTRRLEDVRQLGYDRIVLFQFGLGASAYYVILELYAQGNIILADSDFTVLTLLRSHRDDDKGVAIMSRHRYPTEICRTFERTTISKLQAALTTSQEPDSIEADKVESDKVNDSGNKVRATSKEKQVTHKGGKTSDGARAKQPTLKVILGEGLGYGPALSEHIILDSGLAPNMKVSKDSMLDDSTLQVLAQSVERFEDWLHDIISGDRIPEGYILMQKKVLGKDVPLSEPETGSRNQMYDEFCPILLNQFKSREHTQFETFDAALDEFYSKIESQRADQQQKSKEFSAIQKLTKIRTDQENRVLTLRQEVDRSVKMAELIEYNLEDVDAAILAVRVALANGMSWEDLARMVKEEKKSGNPVACLIDKLYLERNCMTLLLSNNLDEMDDDEKTLPADKVEVDLALSAHANARRWYELKKKQESKQEKTVTAHEKAFKAAERKTRLQLSQEKTVATISHMRRVHWFEKFNWFISSENYLVISGRDAQQNEMIVKRYMSKGDVYVHAELHGASTTVIKNHRPEQPIPPLTLNQAGCFTVCHSQAWNSKIVTSAWWVYPHQVSKTAPTGEYLTVGSFMIRGKKNFLPPHPLVMGFALLFRLDESSLGSHLNERRVRGEEEGMDGVDESAPPKEESDSESETEELEESKSLPSLPTNLIRPDSLSGADSTQNFQTVSPAEPVNSSELSTNDSKTFADVNQENVSNVVSVPPQLEDLLDRALELGSATTSGKKYKIETSQADLVEEHDHEEKKAAARDKPYVSKAERRKLKKGQKNDTETVEQEGKKNPGGSNHCEKNGAANVEQEGKKKPVGASNHSEKHVPDAKPVGGKISRGQKSKLKKMKEKYADQDEEERKIRMALLASAGNTNKKDTTESQNVDAAPTIVSKSEGPLDDALKICYKCKKPGHLSRDCQEHLGDVSQSLVSEVEVSHVPLDENASEMDKVVMEEDDIHEIGEEEKEKLNDVDYLTGNPLPTDILLYAVPVCGPYSAVQSYKYRVKITPGNAKKGKGNHYLTFLLHAYAREPLFYACALAYIPFVLALMSRSFLLFHSAKTAMNLFSHTPEATVREKELMKACTDPELVAAIIGNVKITAQGLTQLKQKQKKSNKSSKGKS</sequence>
<comment type="similarity">
    <text evidence="3">Belongs to the NEMF family.</text>
</comment>
<feature type="transmembrane region" description="Helical" evidence="14">
    <location>
        <begin position="2182"/>
        <end position="2205"/>
    </location>
</feature>
<dbReference type="InterPro" id="IPR051608">
    <property type="entry name" value="RQC_Subunit_NEMF"/>
</dbReference>
<feature type="region of interest" description="Disordered" evidence="13">
    <location>
        <begin position="1257"/>
        <end position="1300"/>
    </location>
</feature>
<feature type="compositionally biased region" description="Polar residues" evidence="13">
    <location>
        <begin position="1822"/>
        <end position="1847"/>
    </location>
</feature>
<dbReference type="Proteomes" id="UP000583929">
    <property type="component" value="Unassembled WGS sequence"/>
</dbReference>
<evidence type="ECO:0000256" key="10">
    <source>
        <dbReference type="ARBA" id="ARBA00061247"/>
    </source>
</evidence>
<dbReference type="PANTHER" id="PTHR15239:SF6">
    <property type="entry name" value="RIBOSOME QUALITY CONTROL COMPLEX SUBUNIT NEMF"/>
    <property type="match status" value="1"/>
</dbReference>
<dbReference type="InterPro" id="IPR001878">
    <property type="entry name" value="Znf_CCHC"/>
</dbReference>
<comment type="function">
    <text evidence="9">Probable E3 ubiquitin-protein ligase which mediates ubiquitination and subsequent proteasomal degradation of target proteins.</text>
</comment>
<dbReference type="Gene3D" id="4.10.60.10">
    <property type="entry name" value="Zinc finger, CCHC-type"/>
    <property type="match status" value="1"/>
</dbReference>
<keyword evidence="18" id="KW-1185">Reference proteome</keyword>
<evidence type="ECO:0000256" key="9">
    <source>
        <dbReference type="ARBA" id="ARBA00057703"/>
    </source>
</evidence>
<dbReference type="InterPro" id="IPR000569">
    <property type="entry name" value="HECT_dom"/>
</dbReference>
<dbReference type="CDD" id="cd00078">
    <property type="entry name" value="HECTc"/>
    <property type="match status" value="1"/>
</dbReference>
<feature type="domain" description="HECT" evidence="16">
    <location>
        <begin position="695"/>
        <end position="1034"/>
    </location>
</feature>
<evidence type="ECO:0000256" key="3">
    <source>
        <dbReference type="ARBA" id="ARBA00008318"/>
    </source>
</evidence>
<feature type="compositionally biased region" description="Basic and acidic residues" evidence="13">
    <location>
        <begin position="1929"/>
        <end position="1942"/>
    </location>
</feature>
<dbReference type="GO" id="GO:0061630">
    <property type="term" value="F:ubiquitin protein ligase activity"/>
    <property type="evidence" value="ECO:0007669"/>
    <property type="project" value="UniProtKB-EC"/>
</dbReference>
<dbReference type="GO" id="GO:1990116">
    <property type="term" value="P:ribosome-associated ubiquitin-dependent protein catabolic process"/>
    <property type="evidence" value="ECO:0007669"/>
    <property type="project" value="TreeGrafter"/>
</dbReference>
<keyword evidence="14" id="KW-1133">Transmembrane helix</keyword>
<evidence type="ECO:0000256" key="7">
    <source>
        <dbReference type="ARBA" id="ARBA00022786"/>
    </source>
</evidence>
<keyword evidence="14" id="KW-0812">Transmembrane</keyword>
<evidence type="ECO:0000256" key="6">
    <source>
        <dbReference type="ARBA" id="ARBA00022679"/>
    </source>
</evidence>
<dbReference type="GO" id="GO:0000049">
    <property type="term" value="F:tRNA binding"/>
    <property type="evidence" value="ECO:0007669"/>
    <property type="project" value="TreeGrafter"/>
</dbReference>
<feature type="compositionally biased region" description="Basic and acidic residues" evidence="13">
    <location>
        <begin position="8"/>
        <end position="23"/>
    </location>
</feature>
<comment type="caution">
    <text evidence="17">The sequence shown here is derived from an EMBL/GenBank/DDBJ whole genome shotgun (WGS) entry which is preliminary data.</text>
</comment>
<feature type="compositionally biased region" description="Basic residues" evidence="13">
    <location>
        <begin position="1989"/>
        <end position="1999"/>
    </location>
</feature>
<evidence type="ECO:0000313" key="17">
    <source>
        <dbReference type="EMBL" id="KAF4371391.1"/>
    </source>
</evidence>
<comment type="catalytic activity">
    <reaction evidence="1">
        <text>S-ubiquitinyl-[E2 ubiquitin-conjugating enzyme]-L-cysteine + [acceptor protein]-L-lysine = [E2 ubiquitin-conjugating enzyme]-L-cysteine + N(6)-ubiquitinyl-[acceptor protein]-L-lysine.</text>
        <dbReference type="EC" id="2.3.2.26"/>
    </reaction>
</comment>
<dbReference type="FunFam" id="3.30.2410.10:FF:000011">
    <property type="entry name" value="Putative Ubiquitin-protein ligase E3C"/>
    <property type="match status" value="1"/>
</dbReference>
<proteinExistence type="inferred from homology"/>
<feature type="region of interest" description="Disordered" evidence="13">
    <location>
        <begin position="1"/>
        <end position="23"/>
    </location>
</feature>
<feature type="compositionally biased region" description="Acidic residues" evidence="13">
    <location>
        <begin position="1792"/>
        <end position="1802"/>
    </location>
</feature>
<dbReference type="SMART" id="SM00343">
    <property type="entry name" value="ZnF_C2HC"/>
    <property type="match status" value="1"/>
</dbReference>
<dbReference type="PROSITE" id="PS50158">
    <property type="entry name" value="ZF_CCHC"/>
    <property type="match status" value="1"/>
</dbReference>
<dbReference type="SUPFAM" id="SSF57756">
    <property type="entry name" value="Retrovirus zinc finger-like domains"/>
    <property type="match status" value="1"/>
</dbReference>
<dbReference type="Pfam" id="PF11923">
    <property type="entry name" value="NFACT-C"/>
    <property type="match status" value="1"/>
</dbReference>